<feature type="region of interest" description="Disordered" evidence="2">
    <location>
        <begin position="308"/>
        <end position="330"/>
    </location>
</feature>
<dbReference type="Pfam" id="PF03107">
    <property type="entry name" value="C1_2"/>
    <property type="match status" value="3"/>
</dbReference>
<feature type="domain" description="DC1" evidence="3">
    <location>
        <begin position="17"/>
        <end position="65"/>
    </location>
</feature>
<dbReference type="Proteomes" id="UP001428341">
    <property type="component" value="Unassembled WGS sequence"/>
</dbReference>
<dbReference type="AlphaFoldDB" id="A0AAP0M3F4"/>
<evidence type="ECO:0000259" key="3">
    <source>
        <dbReference type="Pfam" id="PF03107"/>
    </source>
</evidence>
<keyword evidence="5" id="KW-1185">Reference proteome</keyword>
<dbReference type="EMBL" id="JBCGBO010000006">
    <property type="protein sequence ID" value="KAK9193912.1"/>
    <property type="molecule type" value="Genomic_DNA"/>
</dbReference>
<protein>
    <recommendedName>
        <fullName evidence="3">DC1 domain-containing protein</fullName>
    </recommendedName>
</protein>
<sequence length="769" mass="86116">MQKKMEPMKEEASFRHFSHHHPLVLTPNSPPAAQNVACNGCNLSINTGKDYYHCKICNFSLHKVCYNMPIKTRHPGHPSHFLNLLVMPSSVKGSFKCRACSQNVTGFYYNCGQCGFYYHILCSALPLSTSVKSHSHPLELEFSLPYDFECDFCKKACYSGWLYRCHICEFDAHLACAIVNQMTQSLQHQPISDPLTRQIIYSPASLMESSKKIIDYGSESNELMQLVAQGIARGINQEIVNVAIVTGWDEKLCSRSEKLKIKNGMIEFSGKIQTKQDMEHVDQLSTLSSCQFSDSYFSIDLAKSYSSYNDQPNQESSAFNRREANVVQDVEQKTSYRNDSVLDRIAENLEPAAAKEELRKPSFGFHYGPEYKINEAFLKEAGIDANENRNNNKMKKKNEPKDRSSIKNQSPISDTFEMGEETSDTVNLDWNLSHGPEAQSGSIATEVVNLDDWVDDPIDRIREGIRLRSVRAVSSVAAEEKSNEAPKTCENNNGCLEDEVSDKKDDDEKDAKQYPVCEGGSQLSMSRLCMVVRIAHLPPEEMIHCPGSRFGLAHHLTPPRDGSSARETGERANSLINRILTSWGICGEQNTDSALPDDVDVHSGSNAEGEAIWLRSLLLQRQAQAHRAPTFSYSFSSALNSAERCLMDTAVEIDSMVLLSTSSSRRRSDSSRVLDVDSGHSGTIQTEVDMEHVDQSSYLFTDLYLLVDLAKSYSGNSDHQNQEPSGCNVVHDVGELATEIILCLTELQKVWNQLRRGITGNLVLNFMWP</sequence>
<organism evidence="4 5">
    <name type="scientific">Citrus x changshan-huyou</name>
    <dbReference type="NCBI Taxonomy" id="2935761"/>
    <lineage>
        <taxon>Eukaryota</taxon>
        <taxon>Viridiplantae</taxon>
        <taxon>Streptophyta</taxon>
        <taxon>Embryophyta</taxon>
        <taxon>Tracheophyta</taxon>
        <taxon>Spermatophyta</taxon>
        <taxon>Magnoliopsida</taxon>
        <taxon>eudicotyledons</taxon>
        <taxon>Gunneridae</taxon>
        <taxon>Pentapetalae</taxon>
        <taxon>rosids</taxon>
        <taxon>malvids</taxon>
        <taxon>Sapindales</taxon>
        <taxon>Rutaceae</taxon>
        <taxon>Aurantioideae</taxon>
        <taxon>Citrus</taxon>
    </lineage>
</organism>
<evidence type="ECO:0000313" key="4">
    <source>
        <dbReference type="EMBL" id="KAK9193912.1"/>
    </source>
</evidence>
<name>A0AAP0M3F4_9ROSI</name>
<dbReference type="InterPro" id="IPR046349">
    <property type="entry name" value="C1-like_sf"/>
</dbReference>
<dbReference type="PANTHER" id="PTHR46288">
    <property type="entry name" value="PHORBOL-ESTER/DAG-TYPE DOMAIN-CONTAINING PROTEIN"/>
    <property type="match status" value="1"/>
</dbReference>
<keyword evidence="1" id="KW-0677">Repeat</keyword>
<feature type="compositionally biased region" description="Polar residues" evidence="2">
    <location>
        <begin position="308"/>
        <end position="319"/>
    </location>
</feature>
<feature type="compositionally biased region" description="Basic and acidic residues" evidence="2">
    <location>
        <begin position="501"/>
        <end position="512"/>
    </location>
</feature>
<dbReference type="SUPFAM" id="SSF57889">
    <property type="entry name" value="Cysteine-rich domain"/>
    <property type="match status" value="1"/>
</dbReference>
<feature type="domain" description="DC1" evidence="3">
    <location>
        <begin position="76"/>
        <end position="122"/>
    </location>
</feature>
<comment type="caution">
    <text evidence="4">The sequence shown here is derived from an EMBL/GenBank/DDBJ whole genome shotgun (WGS) entry which is preliminary data.</text>
</comment>
<dbReference type="InterPro" id="IPR004146">
    <property type="entry name" value="DC1"/>
</dbReference>
<evidence type="ECO:0000313" key="5">
    <source>
        <dbReference type="Proteomes" id="UP001428341"/>
    </source>
</evidence>
<reference evidence="4 5" key="1">
    <citation type="submission" date="2024-05" db="EMBL/GenBank/DDBJ databases">
        <title>Haplotype-resolved chromosome-level genome assembly of Huyou (Citrus changshanensis).</title>
        <authorList>
            <person name="Miao C."/>
            <person name="Chen W."/>
            <person name="Wu Y."/>
            <person name="Wang L."/>
            <person name="Zhao S."/>
            <person name="Grierson D."/>
            <person name="Xu C."/>
            <person name="Chen K."/>
        </authorList>
    </citation>
    <scope>NUCLEOTIDE SEQUENCE [LARGE SCALE GENOMIC DNA]</scope>
    <source>
        <strain evidence="4">01-14</strain>
        <tissue evidence="4">Leaf</tissue>
    </source>
</reference>
<proteinExistence type="predicted"/>
<feature type="region of interest" description="Disordered" evidence="2">
    <location>
        <begin position="479"/>
        <end position="513"/>
    </location>
</feature>
<feature type="domain" description="DC1" evidence="3">
    <location>
        <begin position="132"/>
        <end position="177"/>
    </location>
</feature>
<feature type="region of interest" description="Disordered" evidence="2">
    <location>
        <begin position="384"/>
        <end position="434"/>
    </location>
</feature>
<dbReference type="PANTHER" id="PTHR46288:SF17">
    <property type="entry name" value="CYSTEINE_HISTIDINE-RICH C1 DOMAIN PROTEIN"/>
    <property type="match status" value="1"/>
</dbReference>
<gene>
    <name evidence="4" type="ORF">WN944_004613</name>
</gene>
<evidence type="ECO:0000256" key="1">
    <source>
        <dbReference type="ARBA" id="ARBA00022737"/>
    </source>
</evidence>
<accession>A0AAP0M3F4</accession>
<evidence type="ECO:0000256" key="2">
    <source>
        <dbReference type="SAM" id="MobiDB-lite"/>
    </source>
</evidence>
<feature type="compositionally biased region" description="Basic and acidic residues" evidence="2">
    <location>
        <begin position="320"/>
        <end position="330"/>
    </location>
</feature>